<dbReference type="GO" id="GO:0008837">
    <property type="term" value="F:diaminopimelate epimerase activity"/>
    <property type="evidence" value="ECO:0007669"/>
    <property type="project" value="UniProtKB-UniRule"/>
</dbReference>
<sequence>MARLVGRGGRSLIAEVGGQTGTIDGLAIVGPTASGKTDLANAIALRHRDLVPIAVDALSVYDGLPITTAMPAAAVIEELGYRCVAHVPVDVEYSLGQFLHDLGVEFARLRDQWQRPLFVGGTALWIRAIVNGFVPPRGAPGVRGWLETRLLDEVDDRSAFHLLSQLDPAATEGVDPRNRRRLQRALEVALASGGTESVAGNRLGTDGPQLYPQIGLALPADLLERRIRARIESQIADGWVDEVARVLTMNPSRTARVAIGVAELTAYLEGQVTLDEAIETIARRTRRLVKRQLSWLRRDPRITWVPSIDHGIELADRLLSQGCAPTGDHGVRLSTSPPGVADSAGRDSQVMAGNQRRPSSVDEQWVYTHERRSVVLELVKFTGAGNDFLIGEVVGALPDAEAITALLDRSYGIGADGLILVDLADKDRPVMHLFNQDGSRAEMSGNGLRCLGHYLVARHGLPPSQSIVTDAGLRHYRLVEKSNWAWVGETTMGSVVLTVEADGSFLVDVGNPHRVIVLDSLAALEDVDIATEGARYQEEAIETDGINVEWMVRSEDGCVMRVFERGVGPTMACGTGSVAVARVARHLGWVRELAAVENPGGELMVHFVPGPATRLTMDVSDSHQPPLDITSDIGGDDEVWLRGPSLLIADMTPAGWLFSS</sequence>
<evidence type="ECO:0000256" key="9">
    <source>
        <dbReference type="SAM" id="MobiDB-lite"/>
    </source>
</evidence>
<dbReference type="HAMAP" id="MF_00185">
    <property type="entry name" value="IPP_trans"/>
    <property type="match status" value="1"/>
</dbReference>
<feature type="binding site" evidence="4">
    <location>
        <begin position="32"/>
        <end position="37"/>
    </location>
    <ligand>
        <name>substrate</name>
    </ligand>
</feature>
<dbReference type="NCBIfam" id="TIGR00174">
    <property type="entry name" value="miaA"/>
    <property type="match status" value="1"/>
</dbReference>
<dbReference type="eggNOG" id="COG0324">
    <property type="taxonomic scope" value="Bacteria"/>
</dbReference>
<comment type="similarity">
    <text evidence="4 8">Belongs to the IPP transferase family.</text>
</comment>
<protein>
    <recommendedName>
        <fullName evidence="4 5">Multifunctional fusion protein</fullName>
    </recommendedName>
    <domain>
        <recommendedName>
            <fullName evidence="4">tRNA dimethylallyltransferase</fullName>
            <ecNumber evidence="4">2.5.1.75</ecNumber>
        </recommendedName>
        <alternativeName>
            <fullName evidence="4">Dimethylallyl diphosphate:tRNA dimethylallyltransferase</fullName>
        </alternativeName>
        <alternativeName>
            <fullName evidence="4">Isopentenyl-diphosphate:tRNA isopentenyltransferase</fullName>
            <shortName evidence="4">DMAPP:tRNA dimethylallyltransferase</shortName>
            <shortName evidence="4">DMATase</shortName>
            <shortName evidence="4">IPP transferase</shortName>
            <shortName evidence="4">IPPT</shortName>
            <shortName evidence="4">IPTase</shortName>
        </alternativeName>
    </domain>
    <domain>
        <recommendedName>
            <fullName evidence="5">Diaminopimelate epimerase</fullName>
            <shortName evidence="5">DAP epimerase</shortName>
            <ecNumber evidence="5">5.1.1.7</ecNumber>
        </recommendedName>
        <alternativeName>
            <fullName evidence="5">PLP-independent amino acid racemase</fullName>
        </alternativeName>
    </domain>
</protein>
<proteinExistence type="inferred from homology"/>
<keyword evidence="5" id="KW-0963">Cytoplasm</keyword>
<feature type="site" description="Could be important to modulate the pK values of the two catalytic cysteine residues" evidence="5">
    <location>
        <position position="564"/>
    </location>
</feature>
<dbReference type="Gene3D" id="1.10.20.140">
    <property type="match status" value="1"/>
</dbReference>
<evidence type="ECO:0000256" key="2">
    <source>
        <dbReference type="ARBA" id="ARBA00010219"/>
    </source>
</evidence>
<keyword evidence="4 8" id="KW-0067">ATP-binding</keyword>
<feature type="binding site" evidence="5">
    <location>
        <begin position="564"/>
        <end position="565"/>
    </location>
    <ligand>
        <name>substrate</name>
    </ligand>
</feature>
<dbReference type="GO" id="GO:0005524">
    <property type="term" value="F:ATP binding"/>
    <property type="evidence" value="ECO:0007669"/>
    <property type="project" value="UniProtKB-UniRule"/>
</dbReference>
<dbReference type="Pfam" id="PF01715">
    <property type="entry name" value="IPPT"/>
    <property type="match status" value="1"/>
</dbReference>
<dbReference type="GO" id="GO:0008033">
    <property type="term" value="P:tRNA processing"/>
    <property type="evidence" value="ECO:0007669"/>
    <property type="project" value="UniProtKB-UniRule"/>
</dbReference>
<comment type="function">
    <text evidence="5">Catalyzes the stereoinversion of LL-2,6-diaminopimelate (L,L-DAP) to meso-diaminopimelate (meso-DAP), a precursor of L-lysine and an essential component of the bacterial peptidoglycan.</text>
</comment>
<evidence type="ECO:0000256" key="4">
    <source>
        <dbReference type="HAMAP-Rule" id="MF_00185"/>
    </source>
</evidence>
<dbReference type="SUPFAM" id="SSF54506">
    <property type="entry name" value="Diaminopimelate epimerase-like"/>
    <property type="match status" value="2"/>
</dbReference>
<dbReference type="InterPro" id="IPR001653">
    <property type="entry name" value="DAP_epimerase_DapF"/>
</dbReference>
<evidence type="ECO:0000313" key="11">
    <source>
        <dbReference type="Proteomes" id="UP000032336"/>
    </source>
</evidence>
<evidence type="ECO:0000313" key="10">
    <source>
        <dbReference type="EMBL" id="KJE77397.1"/>
    </source>
</evidence>
<keyword evidence="3 5" id="KW-0413">Isomerase</keyword>
<name>A0A0D8FYH2_9ACTN</name>
<feature type="site" description="Could be important to modulate the pK values of the two catalytic cysteine residues" evidence="5">
    <location>
        <position position="513"/>
    </location>
</feature>
<comment type="catalytic activity">
    <reaction evidence="4 6">
        <text>adenosine(37) in tRNA + dimethylallyl diphosphate = N(6)-dimethylallyladenosine(37) in tRNA + diphosphate</text>
        <dbReference type="Rhea" id="RHEA:26482"/>
        <dbReference type="Rhea" id="RHEA-COMP:10162"/>
        <dbReference type="Rhea" id="RHEA-COMP:10375"/>
        <dbReference type="ChEBI" id="CHEBI:33019"/>
        <dbReference type="ChEBI" id="CHEBI:57623"/>
        <dbReference type="ChEBI" id="CHEBI:74411"/>
        <dbReference type="ChEBI" id="CHEBI:74415"/>
        <dbReference type="EC" id="2.5.1.75"/>
    </reaction>
</comment>
<feature type="site" description="Interaction with substrate tRNA" evidence="4">
    <location>
        <position position="143"/>
    </location>
</feature>
<comment type="cofactor">
    <cofactor evidence="4">
        <name>Mg(2+)</name>
        <dbReference type="ChEBI" id="CHEBI:18420"/>
    </cofactor>
</comment>
<dbReference type="OrthoDB" id="9776390at2"/>
<dbReference type="Gene3D" id="3.40.50.300">
    <property type="entry name" value="P-loop containing nucleotide triphosphate hydrolases"/>
    <property type="match status" value="1"/>
</dbReference>
<keyword evidence="4 8" id="KW-0547">Nucleotide-binding</keyword>
<dbReference type="STRING" id="1121877.FEAC_08310"/>
<evidence type="ECO:0000256" key="7">
    <source>
        <dbReference type="RuleBase" id="RU003784"/>
    </source>
</evidence>
<comment type="function">
    <text evidence="1 4 7">Catalyzes the transfer of a dimethylallyl group onto the adenine at position 37 in tRNAs that read codons beginning with uridine, leading to the formation of N6-(dimethylallyl)adenosine (i(6)A).</text>
</comment>
<dbReference type="PATRIC" id="fig|1121877.4.peg.885"/>
<comment type="catalytic activity">
    <reaction evidence="5">
        <text>(2S,6S)-2,6-diaminopimelate = meso-2,6-diaminopimelate</text>
        <dbReference type="Rhea" id="RHEA:15393"/>
        <dbReference type="ChEBI" id="CHEBI:57609"/>
        <dbReference type="ChEBI" id="CHEBI:57791"/>
        <dbReference type="EC" id="5.1.1.7"/>
    </reaction>
</comment>
<dbReference type="GO" id="GO:0009089">
    <property type="term" value="P:lysine biosynthetic process via diaminopimelate"/>
    <property type="evidence" value="ECO:0007669"/>
    <property type="project" value="UniProtKB-UniRule"/>
</dbReference>
<evidence type="ECO:0000256" key="5">
    <source>
        <dbReference type="HAMAP-Rule" id="MF_00197"/>
    </source>
</evidence>
<feature type="binding site" evidence="5">
    <location>
        <position position="511"/>
    </location>
    <ligand>
        <name>substrate</name>
    </ligand>
</feature>
<dbReference type="AlphaFoldDB" id="A0A0D8FYH2"/>
<gene>
    <name evidence="4 10" type="primary">miaA</name>
    <name evidence="5" type="synonym">dapF</name>
    <name evidence="10" type="ORF">FEAC_08310</name>
</gene>
<evidence type="ECO:0000256" key="8">
    <source>
        <dbReference type="RuleBase" id="RU003785"/>
    </source>
</evidence>
<dbReference type="GO" id="GO:0052381">
    <property type="term" value="F:tRNA dimethylallyltransferase activity"/>
    <property type="evidence" value="ECO:0007669"/>
    <property type="project" value="UniProtKB-UniRule"/>
</dbReference>
<dbReference type="GeneID" id="78372119"/>
<feature type="site" description="Interaction with substrate tRNA" evidence="4">
    <location>
        <position position="122"/>
    </location>
</feature>
<comment type="subcellular location">
    <subcellularLocation>
        <location evidence="5">Cytoplasm</location>
    </subcellularLocation>
</comment>
<dbReference type="InterPro" id="IPR027417">
    <property type="entry name" value="P-loop_NTPase"/>
</dbReference>
<comment type="caution">
    <text evidence="10">The sequence shown here is derived from an EMBL/GenBank/DDBJ whole genome shotgun (WGS) entry which is preliminary data.</text>
</comment>
<comment type="pathway">
    <text evidence="5">Amino-acid biosynthesis; L-lysine biosynthesis via DAP pathway; DL-2,6-diaminopimelate from LL-2,6-diaminopimelate: step 1/1.</text>
</comment>
<feature type="binding site" evidence="5">
    <location>
        <position position="435"/>
    </location>
    <ligand>
        <name>substrate</name>
    </ligand>
</feature>
<comment type="subunit">
    <text evidence="5">Homodimer.</text>
</comment>
<organism evidence="10 11">
    <name type="scientific">Ferrimicrobium acidiphilum DSM 19497</name>
    <dbReference type="NCBI Taxonomy" id="1121877"/>
    <lineage>
        <taxon>Bacteria</taxon>
        <taxon>Bacillati</taxon>
        <taxon>Actinomycetota</taxon>
        <taxon>Acidimicrobiia</taxon>
        <taxon>Acidimicrobiales</taxon>
        <taxon>Acidimicrobiaceae</taxon>
        <taxon>Ferrimicrobium</taxon>
    </lineage>
</organism>
<dbReference type="eggNOG" id="COG0253">
    <property type="taxonomic scope" value="Bacteria"/>
</dbReference>
<comment type="subunit">
    <text evidence="4">Monomer.</text>
</comment>
<feature type="region of interest" description="Disordered" evidence="9">
    <location>
        <begin position="336"/>
        <end position="355"/>
    </location>
</feature>
<dbReference type="Gene3D" id="1.10.287.890">
    <property type="entry name" value="Crystal structure of tRNA isopentenylpyrophosphate transferase (bh2366) domain"/>
    <property type="match status" value="1"/>
</dbReference>
<dbReference type="GO" id="GO:0005829">
    <property type="term" value="C:cytosol"/>
    <property type="evidence" value="ECO:0007669"/>
    <property type="project" value="TreeGrafter"/>
</dbReference>
<feature type="binding site" evidence="5">
    <location>
        <position position="386"/>
    </location>
    <ligand>
        <name>substrate</name>
    </ligand>
</feature>
<accession>A0A0D8FYH2</accession>
<evidence type="ECO:0000256" key="3">
    <source>
        <dbReference type="ARBA" id="ARBA00023235"/>
    </source>
</evidence>
<keyword evidence="5" id="KW-0457">Lysine biosynthesis</keyword>
<dbReference type="PANTHER" id="PTHR31689:SF0">
    <property type="entry name" value="DIAMINOPIMELATE EPIMERASE"/>
    <property type="match status" value="1"/>
</dbReference>
<dbReference type="PANTHER" id="PTHR31689">
    <property type="entry name" value="DIAMINOPIMELATE EPIMERASE, CHLOROPLASTIC"/>
    <property type="match status" value="1"/>
</dbReference>
<dbReference type="UniPathway" id="UPA00034">
    <property type="reaction ID" value="UER00025"/>
</dbReference>
<keyword evidence="4 6" id="KW-0819">tRNA processing</keyword>
<dbReference type="EC" id="5.1.1.7" evidence="5"/>
<feature type="binding site" evidence="5">
    <location>
        <begin position="445"/>
        <end position="446"/>
    </location>
    <ligand>
        <name>substrate</name>
    </ligand>
</feature>
<dbReference type="Proteomes" id="UP000032336">
    <property type="component" value="Unassembled WGS sequence"/>
</dbReference>
<dbReference type="SUPFAM" id="SSF52540">
    <property type="entry name" value="P-loop containing nucleoside triphosphate hydrolases"/>
    <property type="match status" value="1"/>
</dbReference>
<reference evidence="10 11" key="1">
    <citation type="submission" date="2015-01" db="EMBL/GenBank/DDBJ databases">
        <title>Draft genome of the acidophilic iron oxidizer Ferrimicrobium acidiphilum strain T23.</title>
        <authorList>
            <person name="Poehlein A."/>
            <person name="Eisen S."/>
            <person name="Schloemann M."/>
            <person name="Johnson B.D."/>
            <person name="Daniel R."/>
            <person name="Muehling M."/>
        </authorList>
    </citation>
    <scope>NUCLEOTIDE SEQUENCE [LARGE SCALE GENOMIC DNA]</scope>
    <source>
        <strain evidence="10 11">T23</strain>
    </source>
</reference>
<dbReference type="InterPro" id="IPR018022">
    <property type="entry name" value="IPT"/>
</dbReference>
<evidence type="ECO:0000256" key="1">
    <source>
        <dbReference type="ARBA" id="ARBA00003213"/>
    </source>
</evidence>
<comment type="caution">
    <text evidence="4">Lacks conserved residue(s) required for the propagation of feature annotation.</text>
</comment>
<keyword evidence="5" id="KW-0028">Amino-acid biosynthesis</keyword>
<dbReference type="EC" id="2.5.1.75" evidence="4"/>
<dbReference type="Pfam" id="PF01678">
    <property type="entry name" value="DAP_epimerase"/>
    <property type="match status" value="2"/>
</dbReference>
<dbReference type="EMBL" id="JXUW01000005">
    <property type="protein sequence ID" value="KJE77397.1"/>
    <property type="molecule type" value="Genomic_DNA"/>
</dbReference>
<evidence type="ECO:0000256" key="6">
    <source>
        <dbReference type="RuleBase" id="RU003783"/>
    </source>
</evidence>
<feature type="binding site" evidence="4">
    <location>
        <begin position="30"/>
        <end position="37"/>
    </location>
    <ligand>
        <name>ATP</name>
        <dbReference type="ChEBI" id="CHEBI:30616"/>
    </ligand>
</feature>
<feature type="binding site" evidence="5">
    <location>
        <begin position="574"/>
        <end position="575"/>
    </location>
    <ligand>
        <name>substrate</name>
    </ligand>
</feature>
<dbReference type="RefSeq" id="WP_035388776.1">
    <property type="nucleotide sequence ID" value="NZ_JXUW01000005.1"/>
</dbReference>
<dbReference type="Gene3D" id="3.10.310.10">
    <property type="entry name" value="Diaminopimelate Epimerase, Chain A, domain 1"/>
    <property type="match status" value="2"/>
</dbReference>
<dbReference type="NCBIfam" id="TIGR00652">
    <property type="entry name" value="DapF"/>
    <property type="match status" value="1"/>
</dbReference>
<keyword evidence="4" id="KW-0460">Magnesium</keyword>
<dbReference type="HAMAP" id="MF_00197">
    <property type="entry name" value="DAP_epimerase"/>
    <property type="match status" value="1"/>
</dbReference>
<keyword evidence="4 8" id="KW-0808">Transferase</keyword>
<feature type="active site" description="Proton acceptor" evidence="5">
    <location>
        <position position="573"/>
    </location>
</feature>
<comment type="similarity">
    <text evidence="2 5">Belongs to the diaminopimelate epimerase family.</text>
</comment>
<feature type="binding site" evidence="5">
    <location>
        <position position="547"/>
    </location>
    <ligand>
        <name>substrate</name>
    </ligand>
</feature>
<keyword evidence="11" id="KW-1185">Reference proteome</keyword>